<feature type="binding site" evidence="10">
    <location>
        <position position="173"/>
    </location>
    <ligand>
        <name>substrate</name>
    </ligand>
</feature>
<keyword evidence="5 10" id="KW-0378">Hydrolase</keyword>
<comment type="caution">
    <text evidence="10">Lacks conserved residue(s) required for the propagation of feature annotation.</text>
</comment>
<dbReference type="FunFam" id="3.90.950.10:FF:000001">
    <property type="entry name" value="dITP/XTP pyrophosphatase"/>
    <property type="match status" value="1"/>
</dbReference>
<dbReference type="GO" id="GO:0036220">
    <property type="term" value="F:ITP diphosphatase activity"/>
    <property type="evidence" value="ECO:0007669"/>
    <property type="project" value="UniProtKB-UniRule"/>
</dbReference>
<dbReference type="CDD" id="cd00515">
    <property type="entry name" value="HAM1"/>
    <property type="match status" value="1"/>
</dbReference>
<dbReference type="InterPro" id="IPR020922">
    <property type="entry name" value="dITP/XTP_pyrophosphatase"/>
</dbReference>
<evidence type="ECO:0000256" key="8">
    <source>
        <dbReference type="ARBA" id="ARBA00051875"/>
    </source>
</evidence>
<dbReference type="GO" id="GO:0035870">
    <property type="term" value="F:dITP diphosphatase activity"/>
    <property type="evidence" value="ECO:0007669"/>
    <property type="project" value="UniProtKB-UniRule"/>
</dbReference>
<keyword evidence="6 10" id="KW-0460">Magnesium</keyword>
<protein>
    <recommendedName>
        <fullName evidence="10">dITP/XTP pyrophosphatase</fullName>
        <ecNumber evidence="10">3.6.1.66</ecNumber>
    </recommendedName>
    <alternativeName>
        <fullName evidence="10">Non-canonical purine NTP pyrophosphatase</fullName>
    </alternativeName>
    <alternativeName>
        <fullName evidence="10">Non-standard purine NTP pyrophosphatase</fullName>
    </alternativeName>
    <alternativeName>
        <fullName evidence="10">Nucleoside-triphosphate diphosphatase</fullName>
    </alternativeName>
    <alternativeName>
        <fullName evidence="10">Nucleoside-triphosphate pyrophosphatase</fullName>
        <shortName evidence="10">NTPase</shortName>
    </alternativeName>
</protein>
<evidence type="ECO:0000313" key="12">
    <source>
        <dbReference type="EMBL" id="RKD17201.1"/>
    </source>
</evidence>
<dbReference type="SUPFAM" id="SSF52972">
    <property type="entry name" value="ITPase-like"/>
    <property type="match status" value="1"/>
</dbReference>
<feature type="binding site" evidence="10">
    <location>
        <begin position="150"/>
        <end position="153"/>
    </location>
    <ligand>
        <name>substrate</name>
    </ligand>
</feature>
<dbReference type="RefSeq" id="WP_120181394.1">
    <property type="nucleotide sequence ID" value="NZ_MBTA01000012.1"/>
</dbReference>
<organism evidence="12 13">
    <name type="scientific">Pelobium manganitolerans</name>
    <dbReference type="NCBI Taxonomy" id="1842495"/>
    <lineage>
        <taxon>Bacteria</taxon>
        <taxon>Pseudomonadati</taxon>
        <taxon>Bacteroidota</taxon>
        <taxon>Sphingobacteriia</taxon>
        <taxon>Sphingobacteriales</taxon>
        <taxon>Sphingobacteriaceae</taxon>
        <taxon>Pelobium</taxon>
    </lineage>
</organism>
<dbReference type="InterPro" id="IPR029001">
    <property type="entry name" value="ITPase-like_fam"/>
</dbReference>
<dbReference type="EMBL" id="MBTA01000012">
    <property type="protein sequence ID" value="RKD17201.1"/>
    <property type="molecule type" value="Genomic_DNA"/>
</dbReference>
<gene>
    <name evidence="12" type="ORF">BCY91_03415</name>
</gene>
<evidence type="ECO:0000256" key="7">
    <source>
        <dbReference type="ARBA" id="ARBA00023080"/>
    </source>
</evidence>
<evidence type="ECO:0000313" key="13">
    <source>
        <dbReference type="Proteomes" id="UP000283433"/>
    </source>
</evidence>
<comment type="catalytic activity">
    <reaction evidence="8 10">
        <text>dITP + H2O = dIMP + diphosphate + H(+)</text>
        <dbReference type="Rhea" id="RHEA:28342"/>
        <dbReference type="ChEBI" id="CHEBI:15377"/>
        <dbReference type="ChEBI" id="CHEBI:15378"/>
        <dbReference type="ChEBI" id="CHEBI:33019"/>
        <dbReference type="ChEBI" id="CHEBI:61194"/>
        <dbReference type="ChEBI" id="CHEBI:61382"/>
        <dbReference type="EC" id="3.6.1.66"/>
    </reaction>
</comment>
<evidence type="ECO:0000256" key="4">
    <source>
        <dbReference type="ARBA" id="ARBA00022741"/>
    </source>
</evidence>
<comment type="similarity">
    <text evidence="1 10 11">Belongs to the HAM1 NTPase family.</text>
</comment>
<comment type="catalytic activity">
    <reaction evidence="9 10">
        <text>XTP + H2O = XMP + diphosphate + H(+)</text>
        <dbReference type="Rhea" id="RHEA:28610"/>
        <dbReference type="ChEBI" id="CHEBI:15377"/>
        <dbReference type="ChEBI" id="CHEBI:15378"/>
        <dbReference type="ChEBI" id="CHEBI:33019"/>
        <dbReference type="ChEBI" id="CHEBI:57464"/>
        <dbReference type="ChEBI" id="CHEBI:61314"/>
        <dbReference type="EC" id="3.6.1.66"/>
    </reaction>
</comment>
<feature type="binding site" evidence="10">
    <location>
        <begin position="10"/>
        <end position="15"/>
    </location>
    <ligand>
        <name>substrate</name>
    </ligand>
</feature>
<dbReference type="HAMAP" id="MF_01405">
    <property type="entry name" value="Non_canon_purine_NTPase"/>
    <property type="match status" value="1"/>
</dbReference>
<reference evidence="12 13" key="1">
    <citation type="submission" date="2016-07" db="EMBL/GenBank/DDBJ databases">
        <title>Genome of Pelobium manganitolerans.</title>
        <authorList>
            <person name="Wu S."/>
            <person name="Wang G."/>
        </authorList>
    </citation>
    <scope>NUCLEOTIDE SEQUENCE [LARGE SCALE GENOMIC DNA]</scope>
    <source>
        <strain evidence="12 13">YS-25</strain>
    </source>
</reference>
<keyword evidence="13" id="KW-1185">Reference proteome</keyword>
<sequence>MDKITLVFASNNQHKLSEIQSKIGEQFEVVSLQQIGCSEEIPETGSTLETNASLKSQHVVKNYGKNCFADDSGLEIFALDGQPGVDSAHYAGDRDADKNMDLVLLKMQGIKDRRARFRTVISLVLDGDEHLFEGVVNGNIRNGKCGAAGFGYDPIFEPEGYDITFAEMSLDEKNKISHRAKAVEKLIAFLKG</sequence>
<comment type="catalytic activity">
    <reaction evidence="10">
        <text>ITP + H2O = IMP + diphosphate + H(+)</text>
        <dbReference type="Rhea" id="RHEA:29399"/>
        <dbReference type="ChEBI" id="CHEBI:15377"/>
        <dbReference type="ChEBI" id="CHEBI:15378"/>
        <dbReference type="ChEBI" id="CHEBI:33019"/>
        <dbReference type="ChEBI" id="CHEBI:58053"/>
        <dbReference type="ChEBI" id="CHEBI:61402"/>
        <dbReference type="EC" id="3.6.1.66"/>
    </reaction>
</comment>
<dbReference type="GO" id="GO:0036222">
    <property type="term" value="F:XTP diphosphatase activity"/>
    <property type="evidence" value="ECO:0007669"/>
    <property type="project" value="UniProtKB-UniRule"/>
</dbReference>
<dbReference type="EC" id="3.6.1.66" evidence="10"/>
<comment type="function">
    <text evidence="10">Pyrophosphatase that catalyzes the hydrolysis of nucleoside triphosphates to their monophosphate derivatives, with a high preference for the non-canonical purine nucleotides XTP (xanthosine triphosphate), dITP (deoxyinosine triphosphate) and ITP. Seems to function as a house-cleaning enzyme that removes non-canonical purine nucleotides from the nucleotide pool, thus preventing their incorporation into DNA/RNA and avoiding chromosomal lesions.</text>
</comment>
<dbReference type="PANTHER" id="PTHR11067">
    <property type="entry name" value="INOSINE TRIPHOSPHATE PYROPHOSPHATASE/HAM1 PROTEIN"/>
    <property type="match status" value="1"/>
</dbReference>
<dbReference type="InterPro" id="IPR002637">
    <property type="entry name" value="RdgB/HAM1"/>
</dbReference>
<feature type="binding site" evidence="10">
    <location>
        <position position="71"/>
    </location>
    <ligand>
        <name>Mg(2+)</name>
        <dbReference type="ChEBI" id="CHEBI:18420"/>
    </ligand>
</feature>
<keyword evidence="7 10" id="KW-0546">Nucleotide metabolism</keyword>
<dbReference type="AlphaFoldDB" id="A0A419S7E1"/>
<dbReference type="OrthoDB" id="9807456at2"/>
<keyword evidence="3 10" id="KW-0479">Metal-binding</keyword>
<dbReference type="GO" id="GO:0009117">
    <property type="term" value="P:nucleotide metabolic process"/>
    <property type="evidence" value="ECO:0007669"/>
    <property type="project" value="UniProtKB-KW"/>
</dbReference>
<dbReference type="Gene3D" id="3.90.950.10">
    <property type="match status" value="1"/>
</dbReference>
<dbReference type="GO" id="GO:0046872">
    <property type="term" value="F:metal ion binding"/>
    <property type="evidence" value="ECO:0007669"/>
    <property type="project" value="UniProtKB-KW"/>
</dbReference>
<evidence type="ECO:0000256" key="1">
    <source>
        <dbReference type="ARBA" id="ARBA00008023"/>
    </source>
</evidence>
<evidence type="ECO:0000256" key="2">
    <source>
        <dbReference type="ARBA" id="ARBA00011738"/>
    </source>
</evidence>
<dbReference type="PANTHER" id="PTHR11067:SF9">
    <property type="entry name" value="INOSINE TRIPHOSPHATE PYROPHOSPHATASE"/>
    <property type="match status" value="1"/>
</dbReference>
<dbReference type="GO" id="GO:0009146">
    <property type="term" value="P:purine nucleoside triphosphate catabolic process"/>
    <property type="evidence" value="ECO:0007669"/>
    <property type="project" value="UniProtKB-UniRule"/>
</dbReference>
<comment type="cofactor">
    <cofactor evidence="10">
        <name>Mg(2+)</name>
        <dbReference type="ChEBI" id="CHEBI:18420"/>
    </cofactor>
    <text evidence="10">Binds 1 Mg(2+) ion per subunit.</text>
</comment>
<comment type="subunit">
    <text evidence="2 10">Homodimer.</text>
</comment>
<comment type="caution">
    <text evidence="12">The sequence shown here is derived from an EMBL/GenBank/DDBJ whole genome shotgun (WGS) entry which is preliminary data.</text>
</comment>
<feature type="binding site" evidence="10">
    <location>
        <begin position="178"/>
        <end position="179"/>
    </location>
    <ligand>
        <name>substrate</name>
    </ligand>
</feature>
<name>A0A419S7E1_9SPHI</name>
<dbReference type="Pfam" id="PF01725">
    <property type="entry name" value="Ham1p_like"/>
    <property type="match status" value="1"/>
</dbReference>
<feature type="active site" description="Proton acceptor" evidence="10">
    <location>
        <position position="71"/>
    </location>
</feature>
<accession>A0A419S7E1</accession>
<evidence type="ECO:0000256" key="3">
    <source>
        <dbReference type="ARBA" id="ARBA00022723"/>
    </source>
</evidence>
<evidence type="ECO:0000256" key="5">
    <source>
        <dbReference type="ARBA" id="ARBA00022801"/>
    </source>
</evidence>
<evidence type="ECO:0000256" key="10">
    <source>
        <dbReference type="HAMAP-Rule" id="MF_01405"/>
    </source>
</evidence>
<proteinExistence type="inferred from homology"/>
<evidence type="ECO:0000256" key="11">
    <source>
        <dbReference type="RuleBase" id="RU003781"/>
    </source>
</evidence>
<dbReference type="Proteomes" id="UP000283433">
    <property type="component" value="Unassembled WGS sequence"/>
</dbReference>
<dbReference type="GO" id="GO:0005829">
    <property type="term" value="C:cytosol"/>
    <property type="evidence" value="ECO:0007669"/>
    <property type="project" value="TreeGrafter"/>
</dbReference>
<dbReference type="NCBIfam" id="TIGR00042">
    <property type="entry name" value="RdgB/HAM1 family non-canonical purine NTP pyrophosphatase"/>
    <property type="match status" value="1"/>
</dbReference>
<dbReference type="GO" id="GO:0017111">
    <property type="term" value="F:ribonucleoside triphosphate phosphatase activity"/>
    <property type="evidence" value="ECO:0007669"/>
    <property type="project" value="InterPro"/>
</dbReference>
<evidence type="ECO:0000256" key="9">
    <source>
        <dbReference type="ARBA" id="ARBA00052017"/>
    </source>
</evidence>
<feature type="binding site" evidence="10">
    <location>
        <position position="72"/>
    </location>
    <ligand>
        <name>substrate</name>
    </ligand>
</feature>
<dbReference type="GO" id="GO:0000166">
    <property type="term" value="F:nucleotide binding"/>
    <property type="evidence" value="ECO:0007669"/>
    <property type="project" value="UniProtKB-KW"/>
</dbReference>
<keyword evidence="4 10" id="KW-0547">Nucleotide-binding</keyword>
<evidence type="ECO:0000256" key="6">
    <source>
        <dbReference type="ARBA" id="ARBA00022842"/>
    </source>
</evidence>